<evidence type="ECO:0000313" key="1">
    <source>
        <dbReference type="EMBL" id="OCH83677.1"/>
    </source>
</evidence>
<dbReference type="EMBL" id="KV722873">
    <property type="protein sequence ID" value="OCH83677.1"/>
    <property type="molecule type" value="Genomic_DNA"/>
</dbReference>
<organism evidence="1 2">
    <name type="scientific">Obba rivulosa</name>
    <dbReference type="NCBI Taxonomy" id="1052685"/>
    <lineage>
        <taxon>Eukaryota</taxon>
        <taxon>Fungi</taxon>
        <taxon>Dikarya</taxon>
        <taxon>Basidiomycota</taxon>
        <taxon>Agaricomycotina</taxon>
        <taxon>Agaricomycetes</taxon>
        <taxon>Polyporales</taxon>
        <taxon>Gelatoporiaceae</taxon>
        <taxon>Obba</taxon>
    </lineage>
</organism>
<accession>A0A8E2AN50</accession>
<dbReference type="OrthoDB" id="2800503at2759"/>
<dbReference type="AlphaFoldDB" id="A0A8E2AN50"/>
<reference evidence="1 2" key="1">
    <citation type="submission" date="2016-07" db="EMBL/GenBank/DDBJ databases">
        <title>Draft genome of the white-rot fungus Obba rivulosa 3A-2.</title>
        <authorList>
            <consortium name="DOE Joint Genome Institute"/>
            <person name="Miettinen O."/>
            <person name="Riley R."/>
            <person name="Acob R."/>
            <person name="Barry K."/>
            <person name="Cullen D."/>
            <person name="De Vries R."/>
            <person name="Hainaut M."/>
            <person name="Hatakka A."/>
            <person name="Henrissat B."/>
            <person name="Hilden K."/>
            <person name="Kuo R."/>
            <person name="Labutti K."/>
            <person name="Lipzen A."/>
            <person name="Makela M.R."/>
            <person name="Sandor L."/>
            <person name="Spatafora J.W."/>
            <person name="Grigoriev I.V."/>
            <person name="Hibbett D.S."/>
        </authorList>
    </citation>
    <scope>NUCLEOTIDE SEQUENCE [LARGE SCALE GENOMIC DNA]</scope>
    <source>
        <strain evidence="1 2">3A-2</strain>
    </source>
</reference>
<feature type="non-terminal residue" evidence="1">
    <location>
        <position position="132"/>
    </location>
</feature>
<protein>
    <submittedName>
        <fullName evidence="1">Uncharacterized protein</fullName>
    </submittedName>
</protein>
<proteinExistence type="predicted"/>
<name>A0A8E2AN50_9APHY</name>
<keyword evidence="2" id="KW-1185">Reference proteome</keyword>
<dbReference type="Proteomes" id="UP000250043">
    <property type="component" value="Unassembled WGS sequence"/>
</dbReference>
<gene>
    <name evidence="1" type="ORF">OBBRIDRAFT_742850</name>
</gene>
<evidence type="ECO:0000313" key="2">
    <source>
        <dbReference type="Proteomes" id="UP000250043"/>
    </source>
</evidence>
<sequence length="132" mass="14731">MESIEEKVDVPEGTDFVAVKRIRNGGVLFELTSAAAAKWLQQSNNIKLFTKALGSMAEVKTRTYPVLAEFVPVTFRADSTSSWSEVETRNNLDIGNISNGRWIKPLEKRYQGQRYAHLIVNCAVPEVANTSI</sequence>